<proteinExistence type="predicted"/>
<gene>
    <name evidence="2" type="ORF">COT67_00180</name>
</gene>
<feature type="transmembrane region" description="Helical" evidence="1">
    <location>
        <begin position="109"/>
        <end position="130"/>
    </location>
</feature>
<dbReference type="AlphaFoldDB" id="A0A2H0WM45"/>
<dbReference type="EMBL" id="PEZL01000004">
    <property type="protein sequence ID" value="PIS13727.1"/>
    <property type="molecule type" value="Genomic_DNA"/>
</dbReference>
<keyword evidence="1" id="KW-0812">Transmembrane</keyword>
<dbReference type="GO" id="GO:0008233">
    <property type="term" value="F:peptidase activity"/>
    <property type="evidence" value="ECO:0007669"/>
    <property type="project" value="InterPro"/>
</dbReference>
<keyword evidence="1" id="KW-1133">Transmembrane helix</keyword>
<name>A0A2H0WM45_9BACT</name>
<sequence>MSFSTLFFSMVGGILPALLWLWFWLKEDRLHPEPRRLLILTFLGGMLVVALALPLEQITYYVFKKLGLAAAGGGFLILFVWAFAEEISKYLAAKKIALNKKEFDEPIDALVYLITAALGFAALENVIFLLEIINNYGFLAGIVTGNLRFAGATLIHILSSATVGASIAFAFFHKKNYRRNVLCGLFFATLLHALFNYFIIKSNGEGVFQIFFPLWILVIVLLVIFEKIKSIKNKTYAKK</sequence>
<organism evidence="2 3">
    <name type="scientific">Candidatus Tagabacteria bacterium CG09_land_8_20_14_0_10_41_14</name>
    <dbReference type="NCBI Taxonomy" id="1975021"/>
    <lineage>
        <taxon>Bacteria</taxon>
        <taxon>Candidatus Tagaibacteriota</taxon>
    </lineage>
</organism>
<feature type="transmembrane region" description="Helical" evidence="1">
    <location>
        <begin position="6"/>
        <end position="25"/>
    </location>
</feature>
<feature type="transmembrane region" description="Helical" evidence="1">
    <location>
        <begin position="181"/>
        <end position="200"/>
    </location>
</feature>
<reference evidence="3" key="1">
    <citation type="submission" date="2017-09" db="EMBL/GenBank/DDBJ databases">
        <title>Depth-based differentiation of microbial function through sediment-hosted aquifers and enrichment of novel symbionts in the deep terrestrial subsurface.</title>
        <authorList>
            <person name="Probst A.J."/>
            <person name="Ladd B."/>
            <person name="Jarett J.K."/>
            <person name="Geller-Mcgrath D.E."/>
            <person name="Sieber C.M.K."/>
            <person name="Emerson J.B."/>
            <person name="Anantharaman K."/>
            <person name="Thomas B.C."/>
            <person name="Malmstrom R."/>
            <person name="Stieglmeier M."/>
            <person name="Klingl A."/>
            <person name="Woyke T."/>
            <person name="Ryan C.M."/>
            <person name="Banfield J.F."/>
        </authorList>
    </citation>
    <scope>NUCLEOTIDE SEQUENCE [LARGE SCALE GENOMIC DNA]</scope>
</reference>
<evidence type="ECO:0000313" key="2">
    <source>
        <dbReference type="EMBL" id="PIS13727.1"/>
    </source>
</evidence>
<dbReference type="PANTHER" id="PTHR36844">
    <property type="entry name" value="PROTEASE PRSW"/>
    <property type="match status" value="1"/>
</dbReference>
<keyword evidence="1" id="KW-0472">Membrane</keyword>
<accession>A0A2H0WM45</accession>
<evidence type="ECO:0000256" key="1">
    <source>
        <dbReference type="SAM" id="Phobius"/>
    </source>
</evidence>
<comment type="caution">
    <text evidence="2">The sequence shown here is derived from an EMBL/GenBank/DDBJ whole genome shotgun (WGS) entry which is preliminary data.</text>
</comment>
<feature type="transmembrane region" description="Helical" evidence="1">
    <location>
        <begin position="67"/>
        <end position="88"/>
    </location>
</feature>
<dbReference type="PANTHER" id="PTHR36844:SF1">
    <property type="entry name" value="PROTEASE PRSW"/>
    <property type="match status" value="1"/>
</dbReference>
<feature type="transmembrane region" description="Helical" evidence="1">
    <location>
        <begin position="206"/>
        <end position="225"/>
    </location>
</feature>
<dbReference type="Pfam" id="PF13367">
    <property type="entry name" value="PrsW-protease"/>
    <property type="match status" value="1"/>
</dbReference>
<evidence type="ECO:0008006" key="4">
    <source>
        <dbReference type="Google" id="ProtNLM"/>
    </source>
</evidence>
<feature type="transmembrane region" description="Helical" evidence="1">
    <location>
        <begin position="150"/>
        <end position="172"/>
    </location>
</feature>
<evidence type="ECO:0000313" key="3">
    <source>
        <dbReference type="Proteomes" id="UP000230353"/>
    </source>
</evidence>
<dbReference type="InterPro" id="IPR026898">
    <property type="entry name" value="PrsW"/>
</dbReference>
<dbReference type="Proteomes" id="UP000230353">
    <property type="component" value="Unassembled WGS sequence"/>
</dbReference>
<protein>
    <recommendedName>
        <fullName evidence="4">Protease PrsW</fullName>
    </recommendedName>
</protein>
<feature type="transmembrane region" description="Helical" evidence="1">
    <location>
        <begin position="37"/>
        <end position="55"/>
    </location>
</feature>